<accession>A0AAE9Y9T2</accession>
<evidence type="ECO:0000313" key="4">
    <source>
        <dbReference type="Proteomes" id="UP001216390"/>
    </source>
</evidence>
<sequence length="367" mass="39182">MPELSPALATVRVSSTDYDEAAADRDRLQDALADAAMRELTEGGDVVILTAREEDLTARITRVRDRAERWEADVARLTDSLREVAASSYMSGAGTDPLRELDTQGFDDRAKADVAVDSLATRQSAELETARRGAERNREAEARAVAVRDEVRTGISEARRARDAAAADKARLAVELVEATKAAEDQSRLATVDGAGFPLVVLDAYWKAAEAMRLFAPTCGIPWWALAGIGRVESGHGTHAGAEVRADGSLTKRIIGIPLTGFGGTAAIGDSDGGLVDGDPTVDRAAGPMQFIPTTWVRWGRDGDGNGTRDIQNIYDAALAAAAYLCASGPLTDDAGLQRAYFSYNHSLEYVADVLDGAKRYALQVQI</sequence>
<name>A0AAE9Y9T2_9ACTN</name>
<dbReference type="InterPro" id="IPR043426">
    <property type="entry name" value="MltB-like"/>
</dbReference>
<protein>
    <submittedName>
        <fullName evidence="3">Lytic murein transglycosylase</fullName>
        <ecNumber evidence="3">2.4.-.-</ecNumber>
    </submittedName>
</protein>
<reference evidence="3" key="1">
    <citation type="submission" date="2023-01" db="EMBL/GenBank/DDBJ databases">
        <title>The diversity of Class Acidimicrobiia in South China Sea sediment environments and the proposal of Iamia marina sp. nov., a novel species of the genus Iamia.</title>
        <authorList>
            <person name="He Y."/>
            <person name="Tian X."/>
        </authorList>
    </citation>
    <scope>NUCLEOTIDE SEQUENCE</scope>
    <source>
        <strain evidence="3">DSM 19957</strain>
    </source>
</reference>
<keyword evidence="1" id="KW-0175">Coiled coil</keyword>
<dbReference type="Gene3D" id="1.10.530.10">
    <property type="match status" value="1"/>
</dbReference>
<dbReference type="RefSeq" id="WP_272734582.1">
    <property type="nucleotide sequence ID" value="NZ_CP116942.1"/>
</dbReference>
<evidence type="ECO:0000256" key="1">
    <source>
        <dbReference type="SAM" id="Coils"/>
    </source>
</evidence>
<proteinExistence type="predicted"/>
<dbReference type="PANTHER" id="PTHR30163:SF8">
    <property type="entry name" value="LYTIC MUREIN TRANSGLYCOSYLASE"/>
    <property type="match status" value="1"/>
</dbReference>
<gene>
    <name evidence="3" type="ORF">PO878_11160</name>
</gene>
<dbReference type="PANTHER" id="PTHR30163">
    <property type="entry name" value="MEMBRANE-BOUND LYTIC MUREIN TRANSGLYCOSYLASE B"/>
    <property type="match status" value="1"/>
</dbReference>
<dbReference type="InterPro" id="IPR023346">
    <property type="entry name" value="Lysozyme-like_dom_sf"/>
</dbReference>
<evidence type="ECO:0000313" key="3">
    <source>
        <dbReference type="EMBL" id="WCO65057.1"/>
    </source>
</evidence>
<dbReference type="EC" id="2.4.-.-" evidence="3"/>
<evidence type="ECO:0000259" key="2">
    <source>
        <dbReference type="Pfam" id="PF13406"/>
    </source>
</evidence>
<dbReference type="GO" id="GO:0016757">
    <property type="term" value="F:glycosyltransferase activity"/>
    <property type="evidence" value="ECO:0007669"/>
    <property type="project" value="UniProtKB-KW"/>
</dbReference>
<dbReference type="GO" id="GO:0009253">
    <property type="term" value="P:peptidoglycan catabolic process"/>
    <property type="evidence" value="ECO:0007669"/>
    <property type="project" value="TreeGrafter"/>
</dbReference>
<keyword evidence="4" id="KW-1185">Reference proteome</keyword>
<dbReference type="EMBL" id="CP116942">
    <property type="protein sequence ID" value="WCO65057.1"/>
    <property type="molecule type" value="Genomic_DNA"/>
</dbReference>
<dbReference type="AlphaFoldDB" id="A0AAE9Y9T2"/>
<feature type="coiled-coil region" evidence="1">
    <location>
        <begin position="18"/>
        <end position="80"/>
    </location>
</feature>
<dbReference type="SUPFAM" id="SSF53955">
    <property type="entry name" value="Lysozyme-like"/>
    <property type="match status" value="1"/>
</dbReference>
<dbReference type="Proteomes" id="UP001216390">
    <property type="component" value="Chromosome"/>
</dbReference>
<dbReference type="Pfam" id="PF13406">
    <property type="entry name" value="SLT_2"/>
    <property type="match status" value="1"/>
</dbReference>
<organism evidence="3 4">
    <name type="scientific">Iamia majanohamensis</name>
    <dbReference type="NCBI Taxonomy" id="467976"/>
    <lineage>
        <taxon>Bacteria</taxon>
        <taxon>Bacillati</taxon>
        <taxon>Actinomycetota</taxon>
        <taxon>Acidimicrobiia</taxon>
        <taxon>Acidimicrobiales</taxon>
        <taxon>Iamiaceae</taxon>
        <taxon>Iamia</taxon>
    </lineage>
</organism>
<keyword evidence="3" id="KW-0328">Glycosyltransferase</keyword>
<feature type="domain" description="Transglycosylase SLT" evidence="2">
    <location>
        <begin position="285"/>
        <end position="329"/>
    </location>
</feature>
<dbReference type="KEGG" id="ima:PO878_11160"/>
<dbReference type="InterPro" id="IPR031304">
    <property type="entry name" value="SLT_2"/>
</dbReference>
<keyword evidence="3" id="KW-0808">Transferase</keyword>
<dbReference type="GO" id="GO:0008933">
    <property type="term" value="F:peptidoglycan lytic transglycosylase activity"/>
    <property type="evidence" value="ECO:0007669"/>
    <property type="project" value="TreeGrafter"/>
</dbReference>